<dbReference type="AlphaFoldDB" id="A0A640KX93"/>
<reference evidence="1" key="1">
    <citation type="submission" date="2019-11" db="EMBL/GenBank/DDBJ databases">
        <title>Leishmania tarentolae CDS.</title>
        <authorList>
            <person name="Goto Y."/>
            <person name="Yamagishi J."/>
        </authorList>
    </citation>
    <scope>NUCLEOTIDE SEQUENCE [LARGE SCALE GENOMIC DNA]</scope>
    <source>
        <strain evidence="1">Parrot Tar II</strain>
    </source>
</reference>
<accession>A0A640KX93</accession>
<sequence>MLDVFSGLLLHHLQPHFLELVALILLIQATKVQELLLGESGVENGELLHTHALFWCEVVPVILSLRGWHDALYKGAVRDAVACLLVFEKLLSRDGVLGERCAVGLAHRFTDFCFPRCPPFFLPRVCVGLTQRSPCLPRDDDARL</sequence>
<name>A0A640KX93_LEITA</name>
<protein>
    <submittedName>
        <fullName evidence="1">Uncharacterized protein</fullName>
    </submittedName>
</protein>
<evidence type="ECO:0000313" key="2">
    <source>
        <dbReference type="Proteomes" id="UP000419144"/>
    </source>
</evidence>
<organism evidence="1 2">
    <name type="scientific">Leishmania tarentolae</name>
    <name type="common">Sauroleishmania tarentolae</name>
    <dbReference type="NCBI Taxonomy" id="5689"/>
    <lineage>
        <taxon>Eukaryota</taxon>
        <taxon>Discoba</taxon>
        <taxon>Euglenozoa</taxon>
        <taxon>Kinetoplastea</taxon>
        <taxon>Metakinetoplastina</taxon>
        <taxon>Trypanosomatida</taxon>
        <taxon>Trypanosomatidae</taxon>
        <taxon>Leishmaniinae</taxon>
        <taxon>Leishmania</taxon>
        <taxon>lizard Leishmania</taxon>
    </lineage>
</organism>
<comment type="caution">
    <text evidence="1">The sequence shown here is derived from an EMBL/GenBank/DDBJ whole genome shotgun (WGS) entry which is preliminary data.</text>
</comment>
<keyword evidence="2" id="KW-1185">Reference proteome</keyword>
<dbReference type="VEuPathDB" id="TriTrypDB:LtaPh_3410751"/>
<gene>
    <name evidence="1" type="ORF">LtaPh_3410751</name>
</gene>
<dbReference type="Proteomes" id="UP000419144">
    <property type="component" value="Unassembled WGS sequence"/>
</dbReference>
<dbReference type="EMBL" id="BLBS01000054">
    <property type="protein sequence ID" value="GET92187.1"/>
    <property type="molecule type" value="Genomic_DNA"/>
</dbReference>
<proteinExistence type="predicted"/>
<evidence type="ECO:0000313" key="1">
    <source>
        <dbReference type="EMBL" id="GET92187.1"/>
    </source>
</evidence>